<reference evidence="1 2" key="1">
    <citation type="journal article" date="2004" name="Nucleic Acids Res.">
        <title>Thermoadaptation trait revealed by the genome sequence of thermophilic Geobacillus kaustophilus.</title>
        <authorList>
            <person name="Takami H."/>
            <person name="Takaki Y."/>
            <person name="Chee G.J."/>
            <person name="Nishi S."/>
            <person name="Shimamura S."/>
            <person name="Suzuki H."/>
            <person name="Matsui S."/>
            <person name="Uchiyama I."/>
        </authorList>
    </citation>
    <scope>NUCLEOTIDE SEQUENCE [LARGE SCALE GENOMIC DNA]</scope>
    <source>
        <strain evidence="1 2">HTA426</strain>
    </source>
</reference>
<evidence type="ECO:0000313" key="2">
    <source>
        <dbReference type="Proteomes" id="UP000001172"/>
    </source>
</evidence>
<proteinExistence type="predicted"/>
<keyword evidence="2" id="KW-1185">Reference proteome</keyword>
<sequence>MFCYRLHSRLPHSPSAVNWLFVHIFVFDNVIDSNDRDVLLLDFRDNQADAVIIDAKHILPFAKRRLSVRKNHVVNFIVAEITAADPAP</sequence>
<dbReference type="HOGENOM" id="CLU_2464636_0_0_9"/>
<gene>
    <name evidence="1" type="ordered locus">GK1357</name>
</gene>
<organism evidence="1 2">
    <name type="scientific">Geobacillus kaustophilus (strain HTA426)</name>
    <dbReference type="NCBI Taxonomy" id="235909"/>
    <lineage>
        <taxon>Bacteria</taxon>
        <taxon>Bacillati</taxon>
        <taxon>Bacillota</taxon>
        <taxon>Bacilli</taxon>
        <taxon>Bacillales</taxon>
        <taxon>Anoxybacillaceae</taxon>
        <taxon>Geobacillus</taxon>
        <taxon>Geobacillus thermoleovorans group</taxon>
    </lineage>
</organism>
<dbReference type="Proteomes" id="UP000001172">
    <property type="component" value="Chromosome"/>
</dbReference>
<dbReference type="KEGG" id="gka:GK1357"/>
<name>Q5L094_GEOKA</name>
<accession>Q5L094</accession>
<dbReference type="EMBL" id="BA000043">
    <property type="protein sequence ID" value="BAD75642.1"/>
    <property type="molecule type" value="Genomic_DNA"/>
</dbReference>
<evidence type="ECO:0000313" key="1">
    <source>
        <dbReference type="EMBL" id="BAD75642.1"/>
    </source>
</evidence>
<dbReference type="AlphaFoldDB" id="Q5L094"/>
<protein>
    <submittedName>
        <fullName evidence="1">Hypothetical conserved protein</fullName>
    </submittedName>
</protein>